<dbReference type="RefSeq" id="WP_073044964.1">
    <property type="nucleotide sequence ID" value="NZ_FQUO01000012.1"/>
</dbReference>
<organism evidence="1 2">
    <name type="scientific">Cnuella takakiae</name>
    <dbReference type="NCBI Taxonomy" id="1302690"/>
    <lineage>
        <taxon>Bacteria</taxon>
        <taxon>Pseudomonadati</taxon>
        <taxon>Bacteroidota</taxon>
        <taxon>Chitinophagia</taxon>
        <taxon>Chitinophagales</taxon>
        <taxon>Chitinophagaceae</taxon>
        <taxon>Cnuella</taxon>
    </lineage>
</organism>
<protein>
    <submittedName>
        <fullName evidence="1">Uncharacterized protein</fullName>
    </submittedName>
</protein>
<reference evidence="1 2" key="1">
    <citation type="submission" date="2016-11" db="EMBL/GenBank/DDBJ databases">
        <authorList>
            <person name="Jaros S."/>
            <person name="Januszkiewicz K."/>
            <person name="Wedrychowicz H."/>
        </authorList>
    </citation>
    <scope>NUCLEOTIDE SEQUENCE [LARGE SCALE GENOMIC DNA]</scope>
    <source>
        <strain evidence="1 2">DSM 26897</strain>
    </source>
</reference>
<name>A0A1M5EKK1_9BACT</name>
<evidence type="ECO:0000313" key="2">
    <source>
        <dbReference type="Proteomes" id="UP000184368"/>
    </source>
</evidence>
<keyword evidence="2" id="KW-1185">Reference proteome</keyword>
<dbReference type="Proteomes" id="UP000184368">
    <property type="component" value="Unassembled WGS sequence"/>
</dbReference>
<evidence type="ECO:0000313" key="1">
    <source>
        <dbReference type="EMBL" id="SHF79843.1"/>
    </source>
</evidence>
<sequence>MPNVDEYLKDYLQQKHIILNIGYTISHAQLKDMLLDWAAISATQTNAHQYKYGSRLPLQGGDKDKPAPDQ</sequence>
<dbReference type="EMBL" id="FQUO01000012">
    <property type="protein sequence ID" value="SHF79843.1"/>
    <property type="molecule type" value="Genomic_DNA"/>
</dbReference>
<gene>
    <name evidence="1" type="ORF">SAMN05444008_11287</name>
</gene>
<accession>A0A1M5EKK1</accession>
<dbReference type="AlphaFoldDB" id="A0A1M5EKK1"/>
<proteinExistence type="predicted"/>